<accession>A0A9N9IXV5</accession>
<dbReference type="Proteomes" id="UP000789570">
    <property type="component" value="Unassembled WGS sequence"/>
</dbReference>
<comment type="caution">
    <text evidence="1">The sequence shown here is derived from an EMBL/GenBank/DDBJ whole genome shotgun (WGS) entry which is preliminary data.</text>
</comment>
<dbReference type="OrthoDB" id="2303295at2759"/>
<organism evidence="1 2">
    <name type="scientific">Funneliformis caledonium</name>
    <dbReference type="NCBI Taxonomy" id="1117310"/>
    <lineage>
        <taxon>Eukaryota</taxon>
        <taxon>Fungi</taxon>
        <taxon>Fungi incertae sedis</taxon>
        <taxon>Mucoromycota</taxon>
        <taxon>Glomeromycotina</taxon>
        <taxon>Glomeromycetes</taxon>
        <taxon>Glomerales</taxon>
        <taxon>Glomeraceae</taxon>
        <taxon>Funneliformis</taxon>
    </lineage>
</organism>
<dbReference type="EMBL" id="CAJVPQ010019750">
    <property type="protein sequence ID" value="CAG8754642.1"/>
    <property type="molecule type" value="Genomic_DNA"/>
</dbReference>
<gene>
    <name evidence="1" type="ORF">FCALED_LOCUS16521</name>
</gene>
<proteinExistence type="predicted"/>
<evidence type="ECO:0000313" key="1">
    <source>
        <dbReference type="EMBL" id="CAG8754642.1"/>
    </source>
</evidence>
<sequence>LMPFIQGHNVWIQNRAASGTYTDAGATEHNQKGHWSWGSHAIDQQGASAHKGYHLYIPENYTTFWLVFGVASSTEDDKWRGPINNDGDKCWHFHGTEDAWDVYECPN</sequence>
<protein>
    <submittedName>
        <fullName evidence="1">10636_t:CDS:1</fullName>
    </submittedName>
</protein>
<keyword evidence="2" id="KW-1185">Reference proteome</keyword>
<reference evidence="1" key="1">
    <citation type="submission" date="2021-06" db="EMBL/GenBank/DDBJ databases">
        <authorList>
            <person name="Kallberg Y."/>
            <person name="Tangrot J."/>
            <person name="Rosling A."/>
        </authorList>
    </citation>
    <scope>NUCLEOTIDE SEQUENCE</scope>
    <source>
        <strain evidence="1">UK204</strain>
    </source>
</reference>
<feature type="non-terminal residue" evidence="1">
    <location>
        <position position="107"/>
    </location>
</feature>
<dbReference type="AlphaFoldDB" id="A0A9N9IXV5"/>
<name>A0A9N9IXV5_9GLOM</name>
<evidence type="ECO:0000313" key="2">
    <source>
        <dbReference type="Proteomes" id="UP000789570"/>
    </source>
</evidence>